<evidence type="ECO:0000256" key="2">
    <source>
        <dbReference type="SAM" id="Phobius"/>
    </source>
</evidence>
<accession>A0AA97LUD6</accession>
<name>A0AA97LUD6_9ACTN</name>
<dbReference type="Proteomes" id="UP000265719">
    <property type="component" value="Chromosome"/>
</dbReference>
<feature type="transmembrane region" description="Helical" evidence="2">
    <location>
        <begin position="21"/>
        <end position="44"/>
    </location>
</feature>
<organism evidence="3 4">
    <name type="scientific">Thermobifida halotolerans</name>
    <dbReference type="NCBI Taxonomy" id="483545"/>
    <lineage>
        <taxon>Bacteria</taxon>
        <taxon>Bacillati</taxon>
        <taxon>Actinomycetota</taxon>
        <taxon>Actinomycetes</taxon>
        <taxon>Streptosporangiales</taxon>
        <taxon>Nocardiopsidaceae</taxon>
        <taxon>Thermobifida</taxon>
    </lineage>
</organism>
<evidence type="ECO:0000313" key="4">
    <source>
        <dbReference type="Proteomes" id="UP000265719"/>
    </source>
</evidence>
<dbReference type="EMBL" id="CP063196">
    <property type="protein sequence ID" value="UOE18141.1"/>
    <property type="molecule type" value="Genomic_DNA"/>
</dbReference>
<evidence type="ECO:0000256" key="1">
    <source>
        <dbReference type="SAM" id="MobiDB-lite"/>
    </source>
</evidence>
<feature type="compositionally biased region" description="Basic and acidic residues" evidence="1">
    <location>
        <begin position="1"/>
        <end position="15"/>
    </location>
</feature>
<evidence type="ECO:0000313" key="3">
    <source>
        <dbReference type="EMBL" id="UOE18141.1"/>
    </source>
</evidence>
<reference evidence="3" key="1">
    <citation type="submission" date="2020-10" db="EMBL/GenBank/DDBJ databases">
        <title>De novo genome project of the cellulose decomposer Thermobifida halotolerans type strain.</title>
        <authorList>
            <person name="Nagy I."/>
            <person name="Horvath B."/>
            <person name="Kukolya J."/>
            <person name="Nagy I."/>
            <person name="Orsini M."/>
        </authorList>
    </citation>
    <scope>NUCLEOTIDE SEQUENCE</scope>
    <source>
        <strain evidence="3">DSM 44931</strain>
    </source>
</reference>
<proteinExistence type="predicted"/>
<protein>
    <submittedName>
        <fullName evidence="3">AtpZ/AtpI family protein</fullName>
    </submittedName>
</protein>
<dbReference type="AlphaFoldDB" id="A0AA97LUD6"/>
<keyword evidence="2" id="KW-1133">Transmembrane helix</keyword>
<gene>
    <name evidence="3" type="ORF">NI17_014940</name>
</gene>
<keyword evidence="2" id="KW-0812">Transmembrane</keyword>
<keyword evidence="4" id="KW-1185">Reference proteome</keyword>
<keyword evidence="2" id="KW-0472">Membrane</keyword>
<feature type="region of interest" description="Disordered" evidence="1">
    <location>
        <begin position="1"/>
        <end position="23"/>
    </location>
</feature>
<sequence>MFRSDEMSEPRKPDETSQEPAETAVDGVGIVSLLVSGMVVWGGAGWLLDRLTDHQALFLPIGILLGLGLALYMVFARLHARSR</sequence>
<dbReference type="KEGG" id="thao:NI17_014940"/>
<feature type="transmembrane region" description="Helical" evidence="2">
    <location>
        <begin position="56"/>
        <end position="75"/>
    </location>
</feature>